<protein>
    <recommendedName>
        <fullName evidence="2">BEN domain-containing protein</fullName>
    </recommendedName>
</protein>
<comment type="caution">
    <text evidence="3">The sequence shown here is derived from an EMBL/GenBank/DDBJ whole genome shotgun (WGS) entry which is preliminary data.</text>
</comment>
<feature type="domain" description="BEN" evidence="2">
    <location>
        <begin position="246"/>
        <end position="322"/>
    </location>
</feature>
<evidence type="ECO:0000313" key="4">
    <source>
        <dbReference type="Proteomes" id="UP001159427"/>
    </source>
</evidence>
<evidence type="ECO:0000256" key="1">
    <source>
        <dbReference type="SAM" id="MobiDB-lite"/>
    </source>
</evidence>
<dbReference type="Pfam" id="PF10523">
    <property type="entry name" value="BEN"/>
    <property type="match status" value="1"/>
</dbReference>
<name>A0ABN8RFV0_9CNID</name>
<organism evidence="3 4">
    <name type="scientific">Porites evermanni</name>
    <dbReference type="NCBI Taxonomy" id="104178"/>
    <lineage>
        <taxon>Eukaryota</taxon>
        <taxon>Metazoa</taxon>
        <taxon>Cnidaria</taxon>
        <taxon>Anthozoa</taxon>
        <taxon>Hexacorallia</taxon>
        <taxon>Scleractinia</taxon>
        <taxon>Fungiina</taxon>
        <taxon>Poritidae</taxon>
        <taxon>Porites</taxon>
    </lineage>
</organism>
<gene>
    <name evidence="3" type="ORF">PEVE_00011669</name>
</gene>
<feature type="compositionally biased region" description="Polar residues" evidence="1">
    <location>
        <begin position="7"/>
        <end position="22"/>
    </location>
</feature>
<accession>A0ABN8RFV0</accession>
<evidence type="ECO:0000313" key="3">
    <source>
        <dbReference type="EMBL" id="CAH3178279.1"/>
    </source>
</evidence>
<proteinExistence type="predicted"/>
<dbReference type="Proteomes" id="UP001159427">
    <property type="component" value="Unassembled WGS sequence"/>
</dbReference>
<feature type="region of interest" description="Disordered" evidence="1">
    <location>
        <begin position="1"/>
        <end position="22"/>
    </location>
</feature>
<reference evidence="3 4" key="1">
    <citation type="submission" date="2022-05" db="EMBL/GenBank/DDBJ databases">
        <authorList>
            <consortium name="Genoscope - CEA"/>
            <person name="William W."/>
        </authorList>
    </citation>
    <scope>NUCLEOTIDE SEQUENCE [LARGE SCALE GENOMIC DNA]</scope>
</reference>
<dbReference type="SMART" id="SM01025">
    <property type="entry name" value="BEN"/>
    <property type="match status" value="1"/>
</dbReference>
<dbReference type="InterPro" id="IPR018379">
    <property type="entry name" value="BEN_domain"/>
</dbReference>
<dbReference type="EMBL" id="CALNXI010001848">
    <property type="protein sequence ID" value="CAH3178279.1"/>
    <property type="molecule type" value="Genomic_DNA"/>
</dbReference>
<evidence type="ECO:0000259" key="2">
    <source>
        <dbReference type="SMART" id="SM01025"/>
    </source>
</evidence>
<sequence>MNKHSHQNNQQNPVSQMPTQTEVNAPVTDPYALFLAEQQKREAIWSVNRAAKKPKTADVESLTTNTATKRNDSIVLPKSSLQFLIFYFALKHSSFFQLSSCGKGRRDNCVDAEKMTAALERIGERLDRLEAVPVNSDLTPLVNFNDSTLSAVEMMEETLTDISTIDANALCTLSESFSTTCSPVVPQLSERHASSSPAIRHVSEYPVSDSPAHVTGVVTDELIRSCVTPRKVHRVREALDAESERDRCAIRLLKQIFTKEELAMGNTEGNFNKSPLDRTRLHSLKVLVFTKFPVGPDEDEGKCWRTVKTKINAKCRAQRFAISSRIGIENLRPN</sequence>
<keyword evidence="4" id="KW-1185">Reference proteome</keyword>